<feature type="chain" id="PRO_5038910296" description="Lipoprotein LpqN" evidence="2">
    <location>
        <begin position="28"/>
        <end position="221"/>
    </location>
</feature>
<evidence type="ECO:0000256" key="1">
    <source>
        <dbReference type="SAM" id="MobiDB-lite"/>
    </source>
</evidence>
<evidence type="ECO:0000313" key="4">
    <source>
        <dbReference type="Proteomes" id="UP000605670"/>
    </source>
</evidence>
<name>A0A917BWZ0_9MICO</name>
<feature type="region of interest" description="Disordered" evidence="1">
    <location>
        <begin position="27"/>
        <end position="71"/>
    </location>
</feature>
<organism evidence="3 4">
    <name type="scientific">Ornithinimicrobium tianjinense</name>
    <dbReference type="NCBI Taxonomy" id="1195761"/>
    <lineage>
        <taxon>Bacteria</taxon>
        <taxon>Bacillati</taxon>
        <taxon>Actinomycetota</taxon>
        <taxon>Actinomycetes</taxon>
        <taxon>Micrococcales</taxon>
        <taxon>Ornithinimicrobiaceae</taxon>
        <taxon>Ornithinimicrobium</taxon>
    </lineage>
</organism>
<reference evidence="3" key="1">
    <citation type="journal article" date="2014" name="Int. J. Syst. Evol. Microbiol.">
        <title>Complete genome sequence of Corynebacterium casei LMG S-19264T (=DSM 44701T), isolated from a smear-ripened cheese.</title>
        <authorList>
            <consortium name="US DOE Joint Genome Institute (JGI-PGF)"/>
            <person name="Walter F."/>
            <person name="Albersmeier A."/>
            <person name="Kalinowski J."/>
            <person name="Ruckert C."/>
        </authorList>
    </citation>
    <scope>NUCLEOTIDE SEQUENCE</scope>
    <source>
        <strain evidence="3">CGMCC 1.12160</strain>
    </source>
</reference>
<gene>
    <name evidence="3" type="ORF">GCM10011366_29510</name>
</gene>
<dbReference type="Proteomes" id="UP000605670">
    <property type="component" value="Unassembled WGS sequence"/>
</dbReference>
<proteinExistence type="predicted"/>
<dbReference type="Gene3D" id="3.40.1000.10">
    <property type="entry name" value="Mog1/PsbP, alpha/beta/alpha sandwich"/>
    <property type="match status" value="1"/>
</dbReference>
<sequence length="221" mass="23396">MSFTSRRPLARAGVVALLAASVLAGCAQEEPTEDVSPSTSAATSEDAATSTEAAPSTSRPTTDDAATTSAAPLESVTVRAVDKGFEVTLPAGWADASDLVDDKTVQVAGRAPEPVDGFYTNILVTKEEYVSNLTSAVERSAKELAGEDGEFEMLEPAKVDGNTSPGYTIVRKVEGRTLHQTQRWISHDKTLYVVTLSTVGSEARTSAPLLDDVLDSWTWTD</sequence>
<evidence type="ECO:0000256" key="2">
    <source>
        <dbReference type="SAM" id="SignalP"/>
    </source>
</evidence>
<feature type="signal peptide" evidence="2">
    <location>
        <begin position="1"/>
        <end position="27"/>
    </location>
</feature>
<comment type="caution">
    <text evidence="3">The sequence shown here is derived from an EMBL/GenBank/DDBJ whole genome shotgun (WGS) entry which is preliminary data.</text>
</comment>
<feature type="compositionally biased region" description="Low complexity" evidence="1">
    <location>
        <begin position="36"/>
        <end position="71"/>
    </location>
</feature>
<dbReference type="PROSITE" id="PS51257">
    <property type="entry name" value="PROKAR_LIPOPROTEIN"/>
    <property type="match status" value="1"/>
</dbReference>
<keyword evidence="4" id="KW-1185">Reference proteome</keyword>
<evidence type="ECO:0008006" key="5">
    <source>
        <dbReference type="Google" id="ProtNLM"/>
    </source>
</evidence>
<dbReference type="AlphaFoldDB" id="A0A917BWZ0"/>
<keyword evidence="2" id="KW-0732">Signal</keyword>
<dbReference type="EMBL" id="BMEM01000006">
    <property type="protein sequence ID" value="GGF59770.1"/>
    <property type="molecule type" value="Genomic_DNA"/>
</dbReference>
<reference evidence="3" key="2">
    <citation type="submission" date="2020-09" db="EMBL/GenBank/DDBJ databases">
        <authorList>
            <person name="Sun Q."/>
            <person name="Zhou Y."/>
        </authorList>
    </citation>
    <scope>NUCLEOTIDE SEQUENCE</scope>
    <source>
        <strain evidence="3">CGMCC 1.12160</strain>
    </source>
</reference>
<protein>
    <recommendedName>
        <fullName evidence="5">Lipoprotein LpqN</fullName>
    </recommendedName>
</protein>
<accession>A0A917BWZ0</accession>
<evidence type="ECO:0000313" key="3">
    <source>
        <dbReference type="EMBL" id="GGF59770.1"/>
    </source>
</evidence>
<dbReference type="RefSeq" id="WP_188432086.1">
    <property type="nucleotide sequence ID" value="NZ_BAABKH010000001.1"/>
</dbReference>